<dbReference type="Proteomes" id="UP000322667">
    <property type="component" value="Chromosome D04"/>
</dbReference>
<gene>
    <name evidence="2" type="ORF">ES332_D04G059900v1</name>
</gene>
<dbReference type="AlphaFoldDB" id="A0A5D2LAJ0"/>
<proteinExistence type="predicted"/>
<organism evidence="2 3">
    <name type="scientific">Gossypium tomentosum</name>
    <name type="common">Hawaiian cotton</name>
    <name type="synonym">Gossypium sandvicense</name>
    <dbReference type="NCBI Taxonomy" id="34277"/>
    <lineage>
        <taxon>Eukaryota</taxon>
        <taxon>Viridiplantae</taxon>
        <taxon>Streptophyta</taxon>
        <taxon>Embryophyta</taxon>
        <taxon>Tracheophyta</taxon>
        <taxon>Spermatophyta</taxon>
        <taxon>Magnoliopsida</taxon>
        <taxon>eudicotyledons</taxon>
        <taxon>Gunneridae</taxon>
        <taxon>Pentapetalae</taxon>
        <taxon>rosids</taxon>
        <taxon>malvids</taxon>
        <taxon>Malvales</taxon>
        <taxon>Malvaceae</taxon>
        <taxon>Malvoideae</taxon>
        <taxon>Gossypium</taxon>
    </lineage>
</organism>
<feature type="compositionally biased region" description="Basic residues" evidence="1">
    <location>
        <begin position="42"/>
        <end position="57"/>
    </location>
</feature>
<evidence type="ECO:0000313" key="3">
    <source>
        <dbReference type="Proteomes" id="UP000322667"/>
    </source>
</evidence>
<name>A0A5D2LAJ0_GOSTO</name>
<sequence length="98" mass="11350">MTPFQSRGPSIKRWRLLHHLKHKTLSHLTFTLIEKKIKRKKLFAPLPKKSHKTRHPNPRSTPDCDGENGDSTTRYGRTGPAGMWHVRMCTGALLWRLA</sequence>
<keyword evidence="3" id="KW-1185">Reference proteome</keyword>
<feature type="region of interest" description="Disordered" evidence="1">
    <location>
        <begin position="42"/>
        <end position="79"/>
    </location>
</feature>
<evidence type="ECO:0000256" key="1">
    <source>
        <dbReference type="SAM" id="MobiDB-lite"/>
    </source>
</evidence>
<reference evidence="2 3" key="1">
    <citation type="submission" date="2019-07" db="EMBL/GenBank/DDBJ databases">
        <title>WGS assembly of Gossypium tomentosum.</title>
        <authorList>
            <person name="Chen Z.J."/>
            <person name="Sreedasyam A."/>
            <person name="Ando A."/>
            <person name="Song Q."/>
            <person name="De L."/>
            <person name="Hulse-Kemp A."/>
            <person name="Ding M."/>
            <person name="Ye W."/>
            <person name="Kirkbride R."/>
            <person name="Jenkins J."/>
            <person name="Plott C."/>
            <person name="Lovell J."/>
            <person name="Lin Y.-M."/>
            <person name="Vaughn R."/>
            <person name="Liu B."/>
            <person name="Li W."/>
            <person name="Simpson S."/>
            <person name="Scheffler B."/>
            <person name="Saski C."/>
            <person name="Grover C."/>
            <person name="Hu G."/>
            <person name="Conover J."/>
            <person name="Carlson J."/>
            <person name="Shu S."/>
            <person name="Boston L."/>
            <person name="Williams M."/>
            <person name="Peterson D."/>
            <person name="Mcgee K."/>
            <person name="Jones D."/>
            <person name="Wendel J."/>
            <person name="Stelly D."/>
            <person name="Grimwood J."/>
            <person name="Schmutz J."/>
        </authorList>
    </citation>
    <scope>NUCLEOTIDE SEQUENCE [LARGE SCALE GENOMIC DNA]</scope>
    <source>
        <strain evidence="2">7179.01</strain>
    </source>
</reference>
<protein>
    <submittedName>
        <fullName evidence="2">Uncharacterized protein</fullName>
    </submittedName>
</protein>
<dbReference type="EMBL" id="CM017626">
    <property type="protein sequence ID" value="TYH76060.1"/>
    <property type="molecule type" value="Genomic_DNA"/>
</dbReference>
<evidence type="ECO:0000313" key="2">
    <source>
        <dbReference type="EMBL" id="TYH76060.1"/>
    </source>
</evidence>
<accession>A0A5D2LAJ0</accession>